<reference evidence="8" key="1">
    <citation type="submission" date="2023-07" db="EMBL/GenBank/DDBJ databases">
        <title>30 novel species of actinomycetes from the DSMZ collection.</title>
        <authorList>
            <person name="Nouioui I."/>
        </authorList>
    </citation>
    <scope>NUCLEOTIDE SEQUENCE [LARGE SCALE GENOMIC DNA]</scope>
    <source>
        <strain evidence="8">DSM 45834</strain>
    </source>
</reference>
<dbReference type="InterPro" id="IPR042216">
    <property type="entry name" value="MitoNEET_CISD"/>
</dbReference>
<protein>
    <submittedName>
        <fullName evidence="7">CDGSH iron-sulfur domain-containing protein</fullName>
    </submittedName>
</protein>
<evidence type="ECO:0000256" key="5">
    <source>
        <dbReference type="SAM" id="MobiDB-lite"/>
    </source>
</evidence>
<feature type="domain" description="Iron-binding zinc finger CDGSH type" evidence="6">
    <location>
        <begin position="18"/>
        <end position="62"/>
    </location>
</feature>
<sequence length="82" mass="9034">MTDAREVVVTADGPVLITGPVEVVLPDGSRVRSDRPVTALCVCRRSRKAPFCDTSHRRKVRATEGADHDEETRAQPHRTAAR</sequence>
<dbReference type="SMART" id="SM00704">
    <property type="entry name" value="ZnF_CDGSH"/>
    <property type="match status" value="1"/>
</dbReference>
<keyword evidence="2" id="KW-0479">Metal-binding</keyword>
<evidence type="ECO:0000256" key="4">
    <source>
        <dbReference type="ARBA" id="ARBA00023014"/>
    </source>
</evidence>
<name>A0ABU2NG27_9PSEU</name>
<keyword evidence="4" id="KW-0411">Iron-sulfur</keyword>
<keyword evidence="8" id="KW-1185">Reference proteome</keyword>
<dbReference type="EMBL" id="JAVREJ010000015">
    <property type="protein sequence ID" value="MDT0351953.1"/>
    <property type="molecule type" value="Genomic_DNA"/>
</dbReference>
<evidence type="ECO:0000256" key="1">
    <source>
        <dbReference type="ARBA" id="ARBA00022714"/>
    </source>
</evidence>
<keyword evidence="3" id="KW-0408">Iron</keyword>
<evidence type="ECO:0000256" key="3">
    <source>
        <dbReference type="ARBA" id="ARBA00023004"/>
    </source>
</evidence>
<proteinExistence type="predicted"/>
<dbReference type="Pfam" id="PF09360">
    <property type="entry name" value="zf-CDGSH"/>
    <property type="match status" value="1"/>
</dbReference>
<organism evidence="7 8">
    <name type="scientific">Pseudonocardia charpentierae</name>
    <dbReference type="NCBI Taxonomy" id="3075545"/>
    <lineage>
        <taxon>Bacteria</taxon>
        <taxon>Bacillati</taxon>
        <taxon>Actinomycetota</taxon>
        <taxon>Actinomycetes</taxon>
        <taxon>Pseudonocardiales</taxon>
        <taxon>Pseudonocardiaceae</taxon>
        <taxon>Pseudonocardia</taxon>
    </lineage>
</organism>
<gene>
    <name evidence="7" type="ORF">RM445_20710</name>
</gene>
<keyword evidence="1" id="KW-0001">2Fe-2S</keyword>
<comment type="caution">
    <text evidence="7">The sequence shown here is derived from an EMBL/GenBank/DDBJ whole genome shotgun (WGS) entry which is preliminary data.</text>
</comment>
<dbReference type="Proteomes" id="UP001183202">
    <property type="component" value="Unassembled WGS sequence"/>
</dbReference>
<evidence type="ECO:0000259" key="6">
    <source>
        <dbReference type="SMART" id="SM00704"/>
    </source>
</evidence>
<feature type="compositionally biased region" description="Basic and acidic residues" evidence="5">
    <location>
        <begin position="61"/>
        <end position="74"/>
    </location>
</feature>
<accession>A0ABU2NG27</accession>
<evidence type="ECO:0000256" key="2">
    <source>
        <dbReference type="ARBA" id="ARBA00022723"/>
    </source>
</evidence>
<evidence type="ECO:0000313" key="7">
    <source>
        <dbReference type="EMBL" id="MDT0351953.1"/>
    </source>
</evidence>
<dbReference type="Gene3D" id="3.40.5.90">
    <property type="entry name" value="CDGSH iron-sulfur domain, mitoNEET-type"/>
    <property type="match status" value="1"/>
</dbReference>
<feature type="region of interest" description="Disordered" evidence="5">
    <location>
        <begin position="55"/>
        <end position="82"/>
    </location>
</feature>
<evidence type="ECO:0000313" key="8">
    <source>
        <dbReference type="Proteomes" id="UP001183202"/>
    </source>
</evidence>
<dbReference type="RefSeq" id="WP_311558455.1">
    <property type="nucleotide sequence ID" value="NZ_JAVREJ010000015.1"/>
</dbReference>
<dbReference type="InterPro" id="IPR018967">
    <property type="entry name" value="FeS-contain_CDGSH-typ"/>
</dbReference>